<feature type="region of interest" description="Disordered" evidence="4">
    <location>
        <begin position="530"/>
        <end position="561"/>
    </location>
</feature>
<feature type="compositionally biased region" description="Gly residues" evidence="4">
    <location>
        <begin position="1332"/>
        <end position="1342"/>
    </location>
</feature>
<dbReference type="InterPro" id="IPR050600">
    <property type="entry name" value="SETD3_SETD6_MTase"/>
</dbReference>
<dbReference type="Gene3D" id="3.40.50.300">
    <property type="entry name" value="P-loop containing nucleotide triphosphate hydrolases"/>
    <property type="match status" value="1"/>
</dbReference>
<dbReference type="Gene3D" id="3.30.470.30">
    <property type="entry name" value="DNA ligase/mRNA capping enzyme"/>
    <property type="match status" value="1"/>
</dbReference>
<dbReference type="InterPro" id="IPR036047">
    <property type="entry name" value="F-box-like_dom_sf"/>
</dbReference>
<dbReference type="InterPro" id="IPR036464">
    <property type="entry name" value="Rubisco_LSMT_subst-bd_sf"/>
</dbReference>
<evidence type="ECO:0000256" key="2">
    <source>
        <dbReference type="ARBA" id="ARBA00022679"/>
    </source>
</evidence>
<dbReference type="SUPFAM" id="SSF81383">
    <property type="entry name" value="F-box domain"/>
    <property type="match status" value="1"/>
</dbReference>
<dbReference type="SUPFAM" id="SSF56091">
    <property type="entry name" value="DNA ligase/mRNA capping enzyme, catalytic domain"/>
    <property type="match status" value="1"/>
</dbReference>
<feature type="region of interest" description="Disordered" evidence="4">
    <location>
        <begin position="717"/>
        <end position="740"/>
    </location>
</feature>
<dbReference type="SUPFAM" id="SSF82199">
    <property type="entry name" value="SET domain"/>
    <property type="match status" value="1"/>
</dbReference>
<dbReference type="Proteomes" id="UP000239649">
    <property type="component" value="Unassembled WGS sequence"/>
</dbReference>
<keyword evidence="7" id="KW-1185">Reference proteome</keyword>
<feature type="compositionally biased region" description="Low complexity" evidence="4">
    <location>
        <begin position="834"/>
        <end position="859"/>
    </location>
</feature>
<evidence type="ECO:0000256" key="4">
    <source>
        <dbReference type="SAM" id="MobiDB-lite"/>
    </source>
</evidence>
<dbReference type="Gene3D" id="3.90.1420.10">
    <property type="entry name" value="Rubisco LSMT, substrate-binding domain"/>
    <property type="match status" value="1"/>
</dbReference>
<keyword evidence="3" id="KW-0949">S-adenosyl-L-methionine</keyword>
<protein>
    <submittedName>
        <fullName evidence="6">SET domain containing</fullName>
    </submittedName>
</protein>
<name>A0A2P6V5V2_9CHLO</name>
<gene>
    <name evidence="6" type="ORF">C2E20_7016</name>
</gene>
<dbReference type="GO" id="GO:0032259">
    <property type="term" value="P:methylation"/>
    <property type="evidence" value="ECO:0007669"/>
    <property type="project" value="UniProtKB-KW"/>
</dbReference>
<proteinExistence type="predicted"/>
<evidence type="ECO:0000256" key="1">
    <source>
        <dbReference type="ARBA" id="ARBA00022603"/>
    </source>
</evidence>
<reference evidence="6 7" key="1">
    <citation type="journal article" date="2018" name="Plant J.">
        <title>Genome sequences of Chlorella sorokiniana UTEX 1602 and Micractinium conductrix SAG 241.80: implications to maltose excretion by a green alga.</title>
        <authorList>
            <person name="Arriola M.B."/>
            <person name="Velmurugan N."/>
            <person name="Zhang Y."/>
            <person name="Plunkett M.H."/>
            <person name="Hondzo H."/>
            <person name="Barney B.M."/>
        </authorList>
    </citation>
    <scope>NUCLEOTIDE SEQUENCE [LARGE SCALE GENOMIC DNA]</scope>
    <source>
        <strain evidence="6 7">SAG 241.80</strain>
    </source>
</reference>
<dbReference type="EMBL" id="LHPF02000026">
    <property type="protein sequence ID" value="PSC69466.1"/>
    <property type="molecule type" value="Genomic_DNA"/>
</dbReference>
<evidence type="ECO:0000313" key="7">
    <source>
        <dbReference type="Proteomes" id="UP000239649"/>
    </source>
</evidence>
<accession>A0A2P6V5V2</accession>
<feature type="region of interest" description="Disordered" evidence="4">
    <location>
        <begin position="1328"/>
        <end position="1358"/>
    </location>
</feature>
<dbReference type="InterPro" id="IPR015353">
    <property type="entry name" value="Rubisco_LSMT_subst-bd"/>
</dbReference>
<dbReference type="PANTHER" id="PTHR13271:SF140">
    <property type="entry name" value="SET DOMAIN-CONTAINING PROTEIN"/>
    <property type="match status" value="1"/>
</dbReference>
<feature type="compositionally biased region" description="Acidic residues" evidence="4">
    <location>
        <begin position="1167"/>
        <end position="1179"/>
    </location>
</feature>
<feature type="compositionally biased region" description="Low complexity" evidence="4">
    <location>
        <begin position="238"/>
        <end position="255"/>
    </location>
</feature>
<feature type="region of interest" description="Disordered" evidence="4">
    <location>
        <begin position="834"/>
        <end position="868"/>
    </location>
</feature>
<dbReference type="InterPro" id="IPR027417">
    <property type="entry name" value="P-loop_NTPase"/>
</dbReference>
<dbReference type="STRING" id="554055.A0A2P6V5V2"/>
<evidence type="ECO:0000256" key="3">
    <source>
        <dbReference type="ARBA" id="ARBA00022691"/>
    </source>
</evidence>
<feature type="region of interest" description="Disordered" evidence="4">
    <location>
        <begin position="219"/>
        <end position="256"/>
    </location>
</feature>
<dbReference type="InterPro" id="IPR046341">
    <property type="entry name" value="SET_dom_sf"/>
</dbReference>
<dbReference type="OrthoDB" id="510363at2759"/>
<comment type="caution">
    <text evidence="6">The sequence shown here is derived from an EMBL/GenBank/DDBJ whole genome shotgun (WGS) entry which is preliminary data.</text>
</comment>
<keyword evidence="1" id="KW-0489">Methyltransferase</keyword>
<dbReference type="GO" id="GO:0016279">
    <property type="term" value="F:protein-lysine N-methyltransferase activity"/>
    <property type="evidence" value="ECO:0007669"/>
    <property type="project" value="TreeGrafter"/>
</dbReference>
<feature type="compositionally biased region" description="Gly residues" evidence="4">
    <location>
        <begin position="1452"/>
        <end position="1474"/>
    </location>
</feature>
<organism evidence="6 7">
    <name type="scientific">Micractinium conductrix</name>
    <dbReference type="NCBI Taxonomy" id="554055"/>
    <lineage>
        <taxon>Eukaryota</taxon>
        <taxon>Viridiplantae</taxon>
        <taxon>Chlorophyta</taxon>
        <taxon>core chlorophytes</taxon>
        <taxon>Trebouxiophyceae</taxon>
        <taxon>Chlorellales</taxon>
        <taxon>Chlorellaceae</taxon>
        <taxon>Chlorella clade</taxon>
        <taxon>Micractinium</taxon>
    </lineage>
</organism>
<dbReference type="PANTHER" id="PTHR13271">
    <property type="entry name" value="UNCHARACTERIZED PUTATIVE METHYLTRANSFERASE"/>
    <property type="match status" value="1"/>
</dbReference>
<feature type="domain" description="Rubisco LSMT substrate-binding" evidence="5">
    <location>
        <begin position="321"/>
        <end position="356"/>
    </location>
</feature>
<evidence type="ECO:0000259" key="5">
    <source>
        <dbReference type="Pfam" id="PF09273"/>
    </source>
</evidence>
<feature type="region of interest" description="Disordered" evidence="4">
    <location>
        <begin position="1155"/>
        <end position="1180"/>
    </location>
</feature>
<feature type="compositionally biased region" description="Gly residues" evidence="4">
    <location>
        <begin position="222"/>
        <end position="237"/>
    </location>
</feature>
<keyword evidence="2" id="KW-0808">Transferase</keyword>
<dbReference type="SUPFAM" id="SSF81822">
    <property type="entry name" value="RuBisCo LSMT C-terminal, substrate-binding domain"/>
    <property type="match status" value="1"/>
</dbReference>
<feature type="region of interest" description="Disordered" evidence="4">
    <location>
        <begin position="1447"/>
        <end position="1487"/>
    </location>
</feature>
<sequence>MAGQLLDKRAAAVAAAAAGDAAAAARVASPWLAALPAHVDLPWLYWSQAELAELQEEDTLAEAAQFRAAFEVARQELSGHSRDEVVWALSQVYSRSFAMEGAHLWVPGIDLCNHTLSPTADIRCVRSPGSCQGGAALDDVCPPEAAAVAAAEPDRFELVAGEAGVAAGEEVTISYGSWPSDVFLLFFGFAPDYNPNDSAVLFYDLFDLSSFKLRCDDSNGSSGSGSGGSRAGSGSGGEQPSSAAAAAAAAQASDQEATDAEWERAAALVGWLEEELGPQQAFFRMVATANGLDSRLIQAAQALLAAGRGSPDGRSAMSLPDFVAARCKQLLAGYPTTLEEDEALLQQLEQQQRQRQQQQQQHGADRVMEAVGAPGAVAVIGPPGVGKSLFCRALSASLGERAQWLNVGERLREEGLLPAYQEDPTEAGRAALASRAQELRATACRQLLAARGAAPVLLVDGVKVVLLHDSVTARLKAHHKVAFSASLRRNRERLVAERQDKWEANAAALIQLFSSQGVLAEALVLAPKSPPPVPTGRRAFSTGRGRRTVTPSWGDVPPLPLPLTEAPPGSLAALGYAPGPGSADGPPSFWAQRASWCSASGELAAVPNVFLRPIEPVVSPRLVASRQLRSSVLAFAAASAGLHSLQQGAPFAVPLQSVGSLADARWAAWPGRYLVSRKCDGMRCMLVAARDGTPYLLTRAGALYQFPLLRGAAAGGDSAGGGGSASGSSTTAHGAGSSAPTAWLPPGSCLDGELVWVGPPGSDPAARRGFFLAFDALAVGQQQLWKLPLRERLQHLEPFGLAEAESCAALRDATAPGSASAATLPSAAASSSAASSSAAPSSEGAAGGSAAPQLAKKQQAPPPGSDSITVLCKRHRQVSAAALLELEASRPSCPYPTDGLIFTPADFPYSPGTEQLLLKWQPPEQAGADLSGAALQTRLTEVPYRVGTSWTTAGGVNLAVQREQQARALVRRLPTALVYECHQLHPPAEPAVAAAAAEAEATTGDAAAAAALPSRQAERQRREMAELQRTAHRWWLPGSVRWDKRAGNARSVVAALERRAARGHYLSHEMLVGAVQQLQAQVAAEVAAGHVERWVHSASGLEVYCYLQEAGVPSGVAAWCRGLVLHPPSTTLVATPWVRFGDACEAAPGAATAAEAEAAAAGGGGTDSEEEGGEAEAEEAGLLPGSAGDAANLSLYSGGGGGLASASLKLDGSLVVAFKWQGQVYTATRRRMDSEQAQWGLGWLQQHAAADQLQPGWTYLFEAVSRDNTHVVPYDFEALVLLSAVAPDGYELQGTAARRELAARVDTLAVPALQGPWHELRARLGRGTVMQGSGGSGDGAGGARQPRATRHAPPAPPSYEGWVLEASGGQRVKLVQAGFKRAGAVTGQLMHPLVLYDAVRCCGESRDSLAAGLPLHIRHEQQAELDALSTSYRATRSLVAALLAQARPGDSSSGGGRGASGGRSGFDRGVGGGRASQSASPPPEEQISSLLASLSLEECAESSSAGAARAVIDQAFVQEMAASEPFRAALRYALRVGSADAGPMFLRPDYCYSPGPAPLLRGLLLACVEPSVDASLPGYTPSPAFAQTFAKGWQRNGPQGARGAFLAARAAGELPSWAFGIGEVAWQVLPLLDGRSLVQAQLVCSEWRDLVAGDPACQAAIRAAEEGHEHEQQAAAAAAAAVFAGFGYPYGSDSDDEPYLGYRRRNHDGYGSF</sequence>
<dbReference type="CDD" id="cd10527">
    <property type="entry name" value="SET_LSMT"/>
    <property type="match status" value="1"/>
</dbReference>
<dbReference type="Gene3D" id="3.90.1410.10">
    <property type="entry name" value="set domain protein methyltransferase, domain 1"/>
    <property type="match status" value="1"/>
</dbReference>
<evidence type="ECO:0000313" key="6">
    <source>
        <dbReference type="EMBL" id="PSC69466.1"/>
    </source>
</evidence>
<feature type="compositionally biased region" description="Low complexity" evidence="4">
    <location>
        <begin position="726"/>
        <end position="740"/>
    </location>
</feature>
<dbReference type="Pfam" id="PF09273">
    <property type="entry name" value="Rubis-subs-bind"/>
    <property type="match status" value="1"/>
</dbReference>
<dbReference type="SUPFAM" id="SSF52540">
    <property type="entry name" value="P-loop containing nucleoside triphosphate hydrolases"/>
    <property type="match status" value="1"/>
</dbReference>